<protein>
    <submittedName>
        <fullName evidence="1">Uncharacterized protein</fullName>
    </submittedName>
</protein>
<name>A0AA36CC90_9BILA</name>
<keyword evidence="2" id="KW-1185">Reference proteome</keyword>
<comment type="caution">
    <text evidence="1">The sequence shown here is derived from an EMBL/GenBank/DDBJ whole genome shotgun (WGS) entry which is preliminary data.</text>
</comment>
<evidence type="ECO:0000313" key="2">
    <source>
        <dbReference type="Proteomes" id="UP001177023"/>
    </source>
</evidence>
<evidence type="ECO:0000313" key="1">
    <source>
        <dbReference type="EMBL" id="CAJ0566331.1"/>
    </source>
</evidence>
<reference evidence="1" key="1">
    <citation type="submission" date="2023-06" db="EMBL/GenBank/DDBJ databases">
        <authorList>
            <person name="Delattre M."/>
        </authorList>
    </citation>
    <scope>NUCLEOTIDE SEQUENCE</scope>
    <source>
        <strain evidence="1">AF72</strain>
    </source>
</reference>
<sequence length="113" mass="12632">MSHHAEFMAVLPEDVRAKVKALHADDSLGHLERFDKVSDLILSLSKDTQDKLLALPQPPSNPSVPAELQAKFDGIHKLPTLKERFAKTREVIASLPEEVRDKIRAEIKSKMGL</sequence>
<accession>A0AA36CC90</accession>
<dbReference type="EMBL" id="CATQJA010001218">
    <property type="protein sequence ID" value="CAJ0566331.1"/>
    <property type="molecule type" value="Genomic_DNA"/>
</dbReference>
<organism evidence="1 2">
    <name type="scientific">Mesorhabditis spiculigera</name>
    <dbReference type="NCBI Taxonomy" id="96644"/>
    <lineage>
        <taxon>Eukaryota</taxon>
        <taxon>Metazoa</taxon>
        <taxon>Ecdysozoa</taxon>
        <taxon>Nematoda</taxon>
        <taxon>Chromadorea</taxon>
        <taxon>Rhabditida</taxon>
        <taxon>Rhabditina</taxon>
        <taxon>Rhabditomorpha</taxon>
        <taxon>Rhabditoidea</taxon>
        <taxon>Rhabditidae</taxon>
        <taxon>Mesorhabditinae</taxon>
        <taxon>Mesorhabditis</taxon>
    </lineage>
</organism>
<dbReference type="AlphaFoldDB" id="A0AA36CC90"/>
<feature type="non-terminal residue" evidence="1">
    <location>
        <position position="1"/>
    </location>
</feature>
<dbReference type="Proteomes" id="UP001177023">
    <property type="component" value="Unassembled WGS sequence"/>
</dbReference>
<proteinExistence type="predicted"/>
<gene>
    <name evidence="1" type="ORF">MSPICULIGERA_LOCUS4941</name>
</gene>